<dbReference type="AlphaFoldDB" id="A0A6G4VGJ9"/>
<protein>
    <submittedName>
        <fullName evidence="2">Uncharacterized protein</fullName>
    </submittedName>
</protein>
<comment type="caution">
    <text evidence="2">The sequence shown here is derived from an EMBL/GenBank/DDBJ whole genome shotgun (WGS) entry which is preliminary data.</text>
</comment>
<dbReference type="Proteomes" id="UP000472335">
    <property type="component" value="Unassembled WGS sequence"/>
</dbReference>
<reference evidence="2 3" key="1">
    <citation type="submission" date="2020-02" db="EMBL/GenBank/DDBJ databases">
        <title>Whole-genome analyses of novel actinobacteria.</title>
        <authorList>
            <person name="Sahin N."/>
            <person name="Gencbay T."/>
        </authorList>
    </citation>
    <scope>NUCLEOTIDE SEQUENCE [LARGE SCALE GENOMIC DNA]</scope>
    <source>
        <strain evidence="2 3">HC44</strain>
    </source>
</reference>
<evidence type="ECO:0000313" key="2">
    <source>
        <dbReference type="EMBL" id="NGO12934.1"/>
    </source>
</evidence>
<feature type="region of interest" description="Disordered" evidence="1">
    <location>
        <begin position="1"/>
        <end position="35"/>
    </location>
</feature>
<evidence type="ECO:0000313" key="3">
    <source>
        <dbReference type="Proteomes" id="UP000472335"/>
    </source>
</evidence>
<sequence>MRSEPGTRESLSSKARPVRRRPQRSRTDPGEGTTAQLVTTERRRILRLAKHWPWTDVITEAPARLQVLPSPG</sequence>
<proteinExistence type="predicted"/>
<organism evidence="2 3">
    <name type="scientific">Streptomyces scabichelini</name>
    <dbReference type="NCBI Taxonomy" id="2711217"/>
    <lineage>
        <taxon>Bacteria</taxon>
        <taxon>Bacillati</taxon>
        <taxon>Actinomycetota</taxon>
        <taxon>Actinomycetes</taxon>
        <taxon>Kitasatosporales</taxon>
        <taxon>Streptomycetaceae</taxon>
        <taxon>Streptomyces</taxon>
    </lineage>
</organism>
<evidence type="ECO:0000256" key="1">
    <source>
        <dbReference type="SAM" id="MobiDB-lite"/>
    </source>
</evidence>
<dbReference type="RefSeq" id="WP_165265840.1">
    <property type="nucleotide sequence ID" value="NZ_JAAKZY010000162.1"/>
</dbReference>
<name>A0A6G4VGJ9_9ACTN</name>
<gene>
    <name evidence="2" type="ORF">G5C60_36395</name>
</gene>
<dbReference type="EMBL" id="JAAKZY010000162">
    <property type="protein sequence ID" value="NGO12934.1"/>
    <property type="molecule type" value="Genomic_DNA"/>
</dbReference>
<keyword evidence="3" id="KW-1185">Reference proteome</keyword>
<accession>A0A6G4VGJ9</accession>